<dbReference type="GO" id="GO:0043565">
    <property type="term" value="F:sequence-specific DNA binding"/>
    <property type="evidence" value="ECO:0007669"/>
    <property type="project" value="InterPro"/>
</dbReference>
<feature type="domain" description="GATA-type" evidence="6">
    <location>
        <begin position="122"/>
        <end position="157"/>
    </location>
</feature>
<dbReference type="InterPro" id="IPR013088">
    <property type="entry name" value="Znf_NHR/GATA"/>
</dbReference>
<dbReference type="CDD" id="cd00202">
    <property type="entry name" value="ZnF_GATA"/>
    <property type="match status" value="1"/>
</dbReference>
<dbReference type="Pfam" id="PF00320">
    <property type="entry name" value="GATA"/>
    <property type="match status" value="1"/>
</dbReference>
<dbReference type="Proteomes" id="UP000799118">
    <property type="component" value="Unassembled WGS sequence"/>
</dbReference>
<evidence type="ECO:0000256" key="3">
    <source>
        <dbReference type="ARBA" id="ARBA00022833"/>
    </source>
</evidence>
<name>A0A6A4ICN0_9AGAR</name>
<evidence type="ECO:0000256" key="2">
    <source>
        <dbReference type="ARBA" id="ARBA00022771"/>
    </source>
</evidence>
<evidence type="ECO:0000313" key="7">
    <source>
        <dbReference type="EMBL" id="KAE9408319.1"/>
    </source>
</evidence>
<dbReference type="PROSITE" id="PS50114">
    <property type="entry name" value="GATA_ZN_FINGER_2"/>
    <property type="match status" value="1"/>
</dbReference>
<dbReference type="OrthoDB" id="2162994at2759"/>
<keyword evidence="3" id="KW-0862">Zinc</keyword>
<feature type="compositionally biased region" description="Polar residues" evidence="5">
    <location>
        <begin position="98"/>
        <end position="117"/>
    </location>
</feature>
<dbReference type="EMBL" id="ML769391">
    <property type="protein sequence ID" value="KAE9408319.1"/>
    <property type="molecule type" value="Genomic_DNA"/>
</dbReference>
<dbReference type="GO" id="GO:0006355">
    <property type="term" value="P:regulation of DNA-templated transcription"/>
    <property type="evidence" value="ECO:0007669"/>
    <property type="project" value="InterPro"/>
</dbReference>
<accession>A0A6A4ICN0</accession>
<proteinExistence type="predicted"/>
<keyword evidence="2 4" id="KW-0863">Zinc-finger</keyword>
<reference evidence="7" key="1">
    <citation type="journal article" date="2019" name="Environ. Microbiol.">
        <title>Fungal ecological strategies reflected in gene transcription - a case study of two litter decomposers.</title>
        <authorList>
            <person name="Barbi F."/>
            <person name="Kohler A."/>
            <person name="Barry K."/>
            <person name="Baskaran P."/>
            <person name="Daum C."/>
            <person name="Fauchery L."/>
            <person name="Ihrmark K."/>
            <person name="Kuo A."/>
            <person name="LaButti K."/>
            <person name="Lipzen A."/>
            <person name="Morin E."/>
            <person name="Grigoriev I.V."/>
            <person name="Henrissat B."/>
            <person name="Lindahl B."/>
            <person name="Martin F."/>
        </authorList>
    </citation>
    <scope>NUCLEOTIDE SEQUENCE</scope>
    <source>
        <strain evidence="7">JB14</strain>
    </source>
</reference>
<evidence type="ECO:0000313" key="8">
    <source>
        <dbReference type="Proteomes" id="UP000799118"/>
    </source>
</evidence>
<dbReference type="AlphaFoldDB" id="A0A6A4ICN0"/>
<feature type="region of interest" description="Disordered" evidence="5">
    <location>
        <begin position="61"/>
        <end position="119"/>
    </location>
</feature>
<evidence type="ECO:0000256" key="5">
    <source>
        <dbReference type="SAM" id="MobiDB-lite"/>
    </source>
</evidence>
<dbReference type="PANTHER" id="PTHR45658">
    <property type="entry name" value="GATA TRANSCRIPTION FACTOR"/>
    <property type="match status" value="1"/>
</dbReference>
<dbReference type="SMART" id="SM00401">
    <property type="entry name" value="ZnF_GATA"/>
    <property type="match status" value="1"/>
</dbReference>
<dbReference type="InterPro" id="IPR051140">
    <property type="entry name" value="GATA_TF"/>
</dbReference>
<evidence type="ECO:0000259" key="6">
    <source>
        <dbReference type="PROSITE" id="PS50114"/>
    </source>
</evidence>
<sequence>MQNDLSEQRMRVSFLEGTMINIQRENDASSQSLRTIQKSLKNFLDLGVALGFEREQSSFLPQEGIAAEHSDSQDTGNIEDSTKIKQGVSGSEGYDNDVLNSDITPDVSSESNGTTLSPKVDPSSRLFCHSCNVRETPHWREGPDGQRTLCDMCGLHYAKLIRKN</sequence>
<dbReference type="SUPFAM" id="SSF57716">
    <property type="entry name" value="Glucocorticoid receptor-like (DNA-binding domain)"/>
    <property type="match status" value="1"/>
</dbReference>
<protein>
    <recommendedName>
        <fullName evidence="6">GATA-type domain-containing protein</fullName>
    </recommendedName>
</protein>
<gene>
    <name evidence="7" type="ORF">BT96DRAFT_1013411</name>
</gene>
<keyword evidence="8" id="KW-1185">Reference proteome</keyword>
<dbReference type="GO" id="GO:0008270">
    <property type="term" value="F:zinc ion binding"/>
    <property type="evidence" value="ECO:0007669"/>
    <property type="project" value="UniProtKB-KW"/>
</dbReference>
<evidence type="ECO:0000256" key="4">
    <source>
        <dbReference type="PROSITE-ProRule" id="PRU00094"/>
    </source>
</evidence>
<dbReference type="Gene3D" id="3.30.50.10">
    <property type="entry name" value="Erythroid Transcription Factor GATA-1, subunit A"/>
    <property type="match status" value="1"/>
</dbReference>
<dbReference type="InterPro" id="IPR000679">
    <property type="entry name" value="Znf_GATA"/>
</dbReference>
<keyword evidence="1" id="KW-0479">Metal-binding</keyword>
<evidence type="ECO:0000256" key="1">
    <source>
        <dbReference type="ARBA" id="ARBA00022723"/>
    </source>
</evidence>
<organism evidence="7 8">
    <name type="scientific">Gymnopus androsaceus JB14</name>
    <dbReference type="NCBI Taxonomy" id="1447944"/>
    <lineage>
        <taxon>Eukaryota</taxon>
        <taxon>Fungi</taxon>
        <taxon>Dikarya</taxon>
        <taxon>Basidiomycota</taxon>
        <taxon>Agaricomycotina</taxon>
        <taxon>Agaricomycetes</taxon>
        <taxon>Agaricomycetidae</taxon>
        <taxon>Agaricales</taxon>
        <taxon>Marasmiineae</taxon>
        <taxon>Omphalotaceae</taxon>
        <taxon>Gymnopus</taxon>
    </lineage>
</organism>